<dbReference type="InterPro" id="IPR000515">
    <property type="entry name" value="MetI-like"/>
</dbReference>
<dbReference type="PROSITE" id="PS50928">
    <property type="entry name" value="ABC_TM1"/>
    <property type="match status" value="1"/>
</dbReference>
<evidence type="ECO:0000256" key="2">
    <source>
        <dbReference type="ARBA" id="ARBA00010072"/>
    </source>
</evidence>
<evidence type="ECO:0000256" key="7">
    <source>
        <dbReference type="ARBA" id="ARBA00023136"/>
    </source>
</evidence>
<evidence type="ECO:0000256" key="8">
    <source>
        <dbReference type="RuleBase" id="RU363032"/>
    </source>
</evidence>
<keyword evidence="11" id="KW-1185">Reference proteome</keyword>
<dbReference type="AlphaFoldDB" id="W4LJ85"/>
<dbReference type="GO" id="GO:0022857">
    <property type="term" value="F:transmembrane transporter activity"/>
    <property type="evidence" value="ECO:0007669"/>
    <property type="project" value="InterPro"/>
</dbReference>
<name>W4LJ85_ENTF1</name>
<dbReference type="InterPro" id="IPR010065">
    <property type="entry name" value="AA_ABC_transptr_permease_3TM"/>
</dbReference>
<evidence type="ECO:0000313" key="11">
    <source>
        <dbReference type="Proteomes" id="UP000019141"/>
    </source>
</evidence>
<dbReference type="GO" id="GO:0043190">
    <property type="term" value="C:ATP-binding cassette (ABC) transporter complex"/>
    <property type="evidence" value="ECO:0007669"/>
    <property type="project" value="InterPro"/>
</dbReference>
<reference evidence="10 11" key="1">
    <citation type="journal article" date="2014" name="Nature">
        <title>An environmental bacterial taxon with a large and distinct metabolic repertoire.</title>
        <authorList>
            <person name="Wilson M.C."/>
            <person name="Mori T."/>
            <person name="Ruckert C."/>
            <person name="Uria A.R."/>
            <person name="Helf M.J."/>
            <person name="Takada K."/>
            <person name="Gernert C."/>
            <person name="Steffens U.A."/>
            <person name="Heycke N."/>
            <person name="Schmitt S."/>
            <person name="Rinke C."/>
            <person name="Helfrich E.J."/>
            <person name="Brachmann A.O."/>
            <person name="Gurgui C."/>
            <person name="Wakimoto T."/>
            <person name="Kracht M."/>
            <person name="Crusemann M."/>
            <person name="Hentschel U."/>
            <person name="Abe I."/>
            <person name="Matsunaga S."/>
            <person name="Kalinowski J."/>
            <person name="Takeyama H."/>
            <person name="Piel J."/>
        </authorList>
    </citation>
    <scope>NUCLEOTIDE SEQUENCE [LARGE SCALE GENOMIC DNA]</scope>
    <source>
        <strain evidence="11">TSY1</strain>
    </source>
</reference>
<dbReference type="EMBL" id="AZHW01000579">
    <property type="protein sequence ID" value="ETW98168.1"/>
    <property type="molecule type" value="Genomic_DNA"/>
</dbReference>
<dbReference type="PATRIC" id="fig|1429438.4.peg.3873"/>
<feature type="transmembrane region" description="Helical" evidence="8">
    <location>
        <begin position="303"/>
        <end position="326"/>
    </location>
</feature>
<evidence type="ECO:0000313" key="10">
    <source>
        <dbReference type="EMBL" id="ETW98168.1"/>
    </source>
</evidence>
<feature type="transmembrane region" description="Helical" evidence="8">
    <location>
        <begin position="137"/>
        <end position="159"/>
    </location>
</feature>
<evidence type="ECO:0000256" key="4">
    <source>
        <dbReference type="ARBA" id="ARBA00022475"/>
    </source>
</evidence>
<proteinExistence type="inferred from homology"/>
<dbReference type="InterPro" id="IPR043429">
    <property type="entry name" value="ArtM/GltK/GlnP/TcyL/YhdX-like"/>
</dbReference>
<keyword evidence="5 8" id="KW-0812">Transmembrane</keyword>
<evidence type="ECO:0000256" key="3">
    <source>
        <dbReference type="ARBA" id="ARBA00022448"/>
    </source>
</evidence>
<evidence type="ECO:0000259" key="9">
    <source>
        <dbReference type="PROSITE" id="PS50928"/>
    </source>
</evidence>
<evidence type="ECO:0000256" key="6">
    <source>
        <dbReference type="ARBA" id="ARBA00022989"/>
    </source>
</evidence>
<feature type="transmembrane region" description="Helical" evidence="8">
    <location>
        <begin position="338"/>
        <end position="358"/>
    </location>
</feature>
<keyword evidence="7 8" id="KW-0472">Membrane</keyword>
<dbReference type="Proteomes" id="UP000019141">
    <property type="component" value="Unassembled WGS sequence"/>
</dbReference>
<keyword evidence="4" id="KW-1003">Cell membrane</keyword>
<organism evidence="10 11">
    <name type="scientific">Entotheonella factor</name>
    <dbReference type="NCBI Taxonomy" id="1429438"/>
    <lineage>
        <taxon>Bacteria</taxon>
        <taxon>Pseudomonadati</taxon>
        <taxon>Nitrospinota/Tectimicrobiota group</taxon>
        <taxon>Candidatus Tectimicrobiota</taxon>
        <taxon>Candidatus Entotheonellia</taxon>
        <taxon>Candidatus Entotheonellales</taxon>
        <taxon>Candidatus Entotheonellaceae</taxon>
        <taxon>Candidatus Entotheonella</taxon>
    </lineage>
</organism>
<feature type="domain" description="ABC transmembrane type-1" evidence="9">
    <location>
        <begin position="167"/>
        <end position="357"/>
    </location>
</feature>
<dbReference type="CDD" id="cd06261">
    <property type="entry name" value="TM_PBP2"/>
    <property type="match status" value="1"/>
</dbReference>
<gene>
    <name evidence="10" type="ORF">ETSY1_19885</name>
</gene>
<dbReference type="HOGENOM" id="CLU_019602_16_1_7"/>
<feature type="transmembrane region" description="Helical" evidence="8">
    <location>
        <begin position="171"/>
        <end position="191"/>
    </location>
</feature>
<protein>
    <submittedName>
        <fullName evidence="10">Amino acid ABC transporter permease</fullName>
    </submittedName>
</protein>
<evidence type="ECO:0000256" key="1">
    <source>
        <dbReference type="ARBA" id="ARBA00004429"/>
    </source>
</evidence>
<feature type="transmembrane region" description="Helical" evidence="8">
    <location>
        <begin position="41"/>
        <end position="62"/>
    </location>
</feature>
<dbReference type="NCBIfam" id="TIGR01726">
    <property type="entry name" value="HEQRo_perm_3TM"/>
    <property type="match status" value="1"/>
</dbReference>
<dbReference type="Gene3D" id="1.10.3720.10">
    <property type="entry name" value="MetI-like"/>
    <property type="match status" value="1"/>
</dbReference>
<dbReference type="PANTHER" id="PTHR30614:SF41">
    <property type="entry name" value="INNER MEMBRANE AMINO-ACID ABC TRANSPORTER PERMEASE PROTEIN YHDY"/>
    <property type="match status" value="1"/>
</dbReference>
<comment type="similarity">
    <text evidence="2">Belongs to the binding-protein-dependent transport system permease family. HisMQ subfamily.</text>
</comment>
<evidence type="ECO:0000256" key="5">
    <source>
        <dbReference type="ARBA" id="ARBA00022692"/>
    </source>
</evidence>
<accession>W4LJ85</accession>
<keyword evidence="6 8" id="KW-1133">Transmembrane helix</keyword>
<keyword evidence="3 8" id="KW-0813">Transport</keyword>
<comment type="caution">
    <text evidence="10">The sequence shown here is derived from an EMBL/GenBank/DDBJ whole genome shotgun (WGS) entry which is preliminary data.</text>
</comment>
<dbReference type="InterPro" id="IPR035906">
    <property type="entry name" value="MetI-like_sf"/>
</dbReference>
<dbReference type="GO" id="GO:0006865">
    <property type="term" value="P:amino acid transport"/>
    <property type="evidence" value="ECO:0007669"/>
    <property type="project" value="TreeGrafter"/>
</dbReference>
<dbReference type="Pfam" id="PF00528">
    <property type="entry name" value="BPD_transp_1"/>
    <property type="match status" value="1"/>
</dbReference>
<comment type="subcellular location">
    <subcellularLocation>
        <location evidence="1">Cell inner membrane</location>
        <topology evidence="1">Multi-pass membrane protein</topology>
    </subcellularLocation>
    <subcellularLocation>
        <location evidence="8">Cell membrane</location>
        <topology evidence="8">Multi-pass membrane protein</topology>
    </subcellularLocation>
</comment>
<dbReference type="PANTHER" id="PTHR30614">
    <property type="entry name" value="MEMBRANE COMPONENT OF AMINO ACID ABC TRANSPORTER"/>
    <property type="match status" value="1"/>
</dbReference>
<sequence length="374" mass="41941">MMQHTSSSQTGPLSQAAPVPRPPAASIGVLGWLHQNLFSSWFNALLTVLALLMIYLVLPPLINWIAVNAVWGAAEPDVCKEASGACWAMIHEKYRLILFGRYPYDEQWRPMIGIVILVGLIGLSCNRNFWRIWLLDVWVGGLAVWFVLMWGGLFGLTFVPNNLWGGLPLTLILTIIGLAVAFPVSILMALGRRSKLPIIRIICVVYIELIRGVPLISLLFMASFMLPLFLPTGVNFDEVLRAQVAIIMFSSAYLAEAVRGGLQAMPQGQYEAAHALGLTYWQTQRKIILPQALKISIPSIVNIFIGLFKDTSLVAIVSLSDLLLSMRQAIADIAWRRYFVEGYLFIAVIYFCICFFMSKYSKYLENQLETGHRR</sequence>
<feature type="transmembrane region" description="Helical" evidence="8">
    <location>
        <begin position="108"/>
        <end position="125"/>
    </location>
</feature>
<feature type="transmembrane region" description="Helical" evidence="8">
    <location>
        <begin position="203"/>
        <end position="230"/>
    </location>
</feature>
<dbReference type="SUPFAM" id="SSF161098">
    <property type="entry name" value="MetI-like"/>
    <property type="match status" value="1"/>
</dbReference>